<keyword evidence="4" id="KW-1185">Reference proteome</keyword>
<keyword evidence="2" id="KW-1133">Transmembrane helix</keyword>
<evidence type="ECO:0000256" key="1">
    <source>
        <dbReference type="SAM" id="MobiDB-lite"/>
    </source>
</evidence>
<sequence>MAQSGDKRGVVFAAIVVVVAAVGLYVTMWPGARGSEPTPGPATSAAPLPPVTSAPLATASNAPFDIYAYLPMSRQQLAAAAELAERFTAGYGTFRYDEDPAVYANRVKAFTTGELATYLTKALTSPGSIEQNKSEQTVATATARMKEIRQVGKTSIVFIIASTQKLAGKSGVSERTEDLAVTLTPVGNDWRVFDVQPAGEGQDGDPQSGDPEG</sequence>
<keyword evidence="2" id="KW-0812">Transmembrane</keyword>
<reference evidence="3 4" key="1">
    <citation type="submission" date="2024-10" db="EMBL/GenBank/DDBJ databases">
        <title>The Natural Products Discovery Center: Release of the First 8490 Sequenced Strains for Exploring Actinobacteria Biosynthetic Diversity.</title>
        <authorList>
            <person name="Kalkreuter E."/>
            <person name="Kautsar S.A."/>
            <person name="Yang D."/>
            <person name="Bader C.D."/>
            <person name="Teijaro C.N."/>
            <person name="Fluegel L."/>
            <person name="Davis C.M."/>
            <person name="Simpson J.R."/>
            <person name="Lauterbach L."/>
            <person name="Steele A.D."/>
            <person name="Gui C."/>
            <person name="Meng S."/>
            <person name="Li G."/>
            <person name="Viehrig K."/>
            <person name="Ye F."/>
            <person name="Su P."/>
            <person name="Kiefer A.F."/>
            <person name="Nichols A."/>
            <person name="Cepeda A.J."/>
            <person name="Yan W."/>
            <person name="Fan B."/>
            <person name="Jiang Y."/>
            <person name="Adhikari A."/>
            <person name="Zheng C.-J."/>
            <person name="Schuster L."/>
            <person name="Cowan T.M."/>
            <person name="Smanski M.J."/>
            <person name="Chevrette M.G."/>
            <person name="De Carvalho L.P.S."/>
            <person name="Shen B."/>
        </authorList>
    </citation>
    <scope>NUCLEOTIDE SEQUENCE [LARGE SCALE GENOMIC DNA]</scope>
    <source>
        <strain evidence="3 4">NPDC050545</strain>
    </source>
</reference>
<feature type="region of interest" description="Disordered" evidence="1">
    <location>
        <begin position="194"/>
        <end position="213"/>
    </location>
</feature>
<dbReference type="Proteomes" id="UP001612741">
    <property type="component" value="Unassembled WGS sequence"/>
</dbReference>
<evidence type="ECO:0000313" key="4">
    <source>
        <dbReference type="Proteomes" id="UP001612741"/>
    </source>
</evidence>
<evidence type="ECO:0000313" key="3">
    <source>
        <dbReference type="EMBL" id="MFI6500569.1"/>
    </source>
</evidence>
<protein>
    <submittedName>
        <fullName evidence="3">Uncharacterized protein</fullName>
    </submittedName>
</protein>
<name>A0ABW7Z1G5_9ACTN</name>
<keyword evidence="2" id="KW-0472">Membrane</keyword>
<evidence type="ECO:0000256" key="2">
    <source>
        <dbReference type="SAM" id="Phobius"/>
    </source>
</evidence>
<proteinExistence type="predicted"/>
<gene>
    <name evidence="3" type="ORF">ACIBG2_24545</name>
</gene>
<dbReference type="EMBL" id="JBITGY010000006">
    <property type="protein sequence ID" value="MFI6500569.1"/>
    <property type="molecule type" value="Genomic_DNA"/>
</dbReference>
<organism evidence="3 4">
    <name type="scientific">Nonomuraea typhae</name>
    <dbReference type="NCBI Taxonomy" id="2603600"/>
    <lineage>
        <taxon>Bacteria</taxon>
        <taxon>Bacillati</taxon>
        <taxon>Actinomycetota</taxon>
        <taxon>Actinomycetes</taxon>
        <taxon>Streptosporangiales</taxon>
        <taxon>Streptosporangiaceae</taxon>
        <taxon>Nonomuraea</taxon>
    </lineage>
</organism>
<accession>A0ABW7Z1G5</accession>
<dbReference type="RefSeq" id="WP_397084547.1">
    <property type="nucleotide sequence ID" value="NZ_JBITGY010000006.1"/>
</dbReference>
<comment type="caution">
    <text evidence="3">The sequence shown here is derived from an EMBL/GenBank/DDBJ whole genome shotgun (WGS) entry which is preliminary data.</text>
</comment>
<feature type="transmembrane region" description="Helical" evidence="2">
    <location>
        <begin position="9"/>
        <end position="29"/>
    </location>
</feature>